<comment type="caution">
    <text evidence="2">The sequence shown here is derived from an EMBL/GenBank/DDBJ whole genome shotgun (WGS) entry which is preliminary data.</text>
</comment>
<dbReference type="EMBL" id="JBHUGH010000006">
    <property type="protein sequence ID" value="MFD1912323.1"/>
    <property type="molecule type" value="Genomic_DNA"/>
</dbReference>
<accession>A0ABW4S5G7</accession>
<sequence length="156" mass="17029">MMRALALILGVLVAAPALADCRPDRVDLRGPWGEARFTVEIADTDATRAQGLMFRDSLPQRAGMLFIYDRPRSATFWMRNTLIPLDMIFVDERGVVAHVHSNAIPLDETPIEGGEDILMVLEINGGGANLLGIAPGTEMRHPRLDPALAVWACPEG</sequence>
<evidence type="ECO:0000313" key="3">
    <source>
        <dbReference type="Proteomes" id="UP001597353"/>
    </source>
</evidence>
<gene>
    <name evidence="2" type="ORF">ACFSGJ_08855</name>
</gene>
<dbReference type="Gene3D" id="2.60.120.1140">
    <property type="entry name" value="Protein of unknown function DUF192"/>
    <property type="match status" value="1"/>
</dbReference>
<keyword evidence="1" id="KW-0732">Signal</keyword>
<dbReference type="InterPro" id="IPR038695">
    <property type="entry name" value="Saro_0823-like_sf"/>
</dbReference>
<name>A0ABW4S5G7_9RHOB</name>
<dbReference type="Pfam" id="PF02643">
    <property type="entry name" value="DUF192"/>
    <property type="match status" value="1"/>
</dbReference>
<dbReference type="RefSeq" id="WP_390260866.1">
    <property type="nucleotide sequence ID" value="NZ_JBHUGH010000006.1"/>
</dbReference>
<protein>
    <submittedName>
        <fullName evidence="2">DUF192 domain-containing protein</fullName>
    </submittedName>
</protein>
<proteinExistence type="predicted"/>
<evidence type="ECO:0000256" key="1">
    <source>
        <dbReference type="SAM" id="SignalP"/>
    </source>
</evidence>
<dbReference type="Proteomes" id="UP001597353">
    <property type="component" value="Unassembled WGS sequence"/>
</dbReference>
<reference evidence="3" key="1">
    <citation type="journal article" date="2019" name="Int. J. Syst. Evol. Microbiol.">
        <title>The Global Catalogue of Microorganisms (GCM) 10K type strain sequencing project: providing services to taxonomists for standard genome sequencing and annotation.</title>
        <authorList>
            <consortium name="The Broad Institute Genomics Platform"/>
            <consortium name="The Broad Institute Genome Sequencing Center for Infectious Disease"/>
            <person name="Wu L."/>
            <person name="Ma J."/>
        </authorList>
    </citation>
    <scope>NUCLEOTIDE SEQUENCE [LARGE SCALE GENOMIC DNA]</scope>
    <source>
        <strain evidence="3">CGMCC 4.7242</strain>
    </source>
</reference>
<evidence type="ECO:0000313" key="2">
    <source>
        <dbReference type="EMBL" id="MFD1912323.1"/>
    </source>
</evidence>
<organism evidence="2 3">
    <name type="scientific">Halodurantibacterium flavum</name>
    <dbReference type="NCBI Taxonomy" id="1382802"/>
    <lineage>
        <taxon>Bacteria</taxon>
        <taxon>Pseudomonadati</taxon>
        <taxon>Pseudomonadota</taxon>
        <taxon>Alphaproteobacteria</taxon>
        <taxon>Rhodobacterales</taxon>
        <taxon>Paracoccaceae</taxon>
        <taxon>Halodurantibacterium</taxon>
    </lineage>
</organism>
<feature type="chain" id="PRO_5045419132" evidence="1">
    <location>
        <begin position="20"/>
        <end position="156"/>
    </location>
</feature>
<keyword evidence="3" id="KW-1185">Reference proteome</keyword>
<feature type="signal peptide" evidence="1">
    <location>
        <begin position="1"/>
        <end position="19"/>
    </location>
</feature>
<dbReference type="PANTHER" id="PTHR37953:SF1">
    <property type="entry name" value="UPF0127 PROTEIN MJ1496"/>
    <property type="match status" value="1"/>
</dbReference>
<dbReference type="PANTHER" id="PTHR37953">
    <property type="entry name" value="UPF0127 PROTEIN MJ1496"/>
    <property type="match status" value="1"/>
</dbReference>
<dbReference type="InterPro" id="IPR003795">
    <property type="entry name" value="DUF192"/>
</dbReference>